<evidence type="ECO:0000256" key="5">
    <source>
        <dbReference type="ARBA" id="ARBA00022989"/>
    </source>
</evidence>
<dbReference type="STRING" id="1280948.HY36_04550"/>
<evidence type="ECO:0000256" key="1">
    <source>
        <dbReference type="ARBA" id="ARBA00004651"/>
    </source>
</evidence>
<accession>A0A059E2L3</accession>
<dbReference type="PATRIC" id="fig|1280948.3.peg.1742"/>
<organism evidence="10 11">
    <name type="scientific">Hyphomonas atlantica</name>
    <dbReference type="NCBI Taxonomy" id="1280948"/>
    <lineage>
        <taxon>Bacteria</taxon>
        <taxon>Pseudomonadati</taxon>
        <taxon>Pseudomonadota</taxon>
        <taxon>Alphaproteobacteria</taxon>
        <taxon>Hyphomonadales</taxon>
        <taxon>Hyphomonadaceae</taxon>
        <taxon>Hyphomonas</taxon>
    </lineage>
</organism>
<evidence type="ECO:0000313" key="10">
    <source>
        <dbReference type="EMBL" id="KCZ61830.1"/>
    </source>
</evidence>
<keyword evidence="5 7" id="KW-1133">Transmembrane helix</keyword>
<dbReference type="InterPro" id="IPR005115">
    <property type="entry name" value="Gly_transporter"/>
</dbReference>
<dbReference type="Proteomes" id="UP000024547">
    <property type="component" value="Unassembled WGS sequence"/>
</dbReference>
<dbReference type="Proteomes" id="UP000259173">
    <property type="component" value="Unassembled WGS sequence"/>
</dbReference>
<sequence>MNPDLLFLFTDRIGVFVFAISGGIVAVRKEMDLFGVIVMAFLPAIGGGTLRDLILSQPVFWLEDTQTLGFAIAGGLAAFFFHRWLENFRPLRWADAIGMALFAVTGAAKAAALGHGWPVVLIMGTMTASAGGLLRDVVANEKPLLLLKSEIYATAALLGSLVYFLTSLWLGDEFLAFILGLVSAFVLRALGIIFKLSLPRSPF</sequence>
<name>A0A059E2L3_9PROT</name>
<protein>
    <submittedName>
        <fullName evidence="9">Trimeric intracellular cation channel family protein</fullName>
    </submittedName>
</protein>
<dbReference type="GO" id="GO:0005886">
    <property type="term" value="C:plasma membrane"/>
    <property type="evidence" value="ECO:0007669"/>
    <property type="project" value="UniProtKB-SubCell"/>
</dbReference>
<dbReference type="AlphaFoldDB" id="A0A059E2L3"/>
<keyword evidence="4 7" id="KW-0812">Transmembrane</keyword>
<feature type="transmembrane region" description="Helical" evidence="7">
    <location>
        <begin position="151"/>
        <end position="170"/>
    </location>
</feature>
<reference evidence="10 11" key="1">
    <citation type="journal article" date="2014" name="Antonie Van Leeuwenhoek">
        <title>Hyphomonas beringensis sp. nov. and Hyphomonas chukchiensis sp. nov., isolated from surface seawater of the Bering Sea and Chukchi Sea.</title>
        <authorList>
            <person name="Li C."/>
            <person name="Lai Q."/>
            <person name="Li G."/>
            <person name="Dong C."/>
            <person name="Wang J."/>
            <person name="Liao Y."/>
            <person name="Shao Z."/>
        </authorList>
    </citation>
    <scope>NUCLEOTIDE SEQUENCE [LARGE SCALE GENOMIC DNA]</scope>
    <source>
        <strain evidence="10 11">22II1-22F38</strain>
    </source>
</reference>
<keyword evidence="3" id="KW-1003">Cell membrane</keyword>
<evidence type="ECO:0000256" key="6">
    <source>
        <dbReference type="ARBA" id="ARBA00023136"/>
    </source>
</evidence>
<dbReference type="EMBL" id="AWFH01000012">
    <property type="protein sequence ID" value="KCZ61830.1"/>
    <property type="molecule type" value="Genomic_DNA"/>
</dbReference>
<evidence type="ECO:0000313" key="11">
    <source>
        <dbReference type="Proteomes" id="UP000024547"/>
    </source>
</evidence>
<feature type="transmembrane region" description="Helical" evidence="7">
    <location>
        <begin position="6"/>
        <end position="26"/>
    </location>
</feature>
<feature type="domain" description="Glycine transporter" evidence="8">
    <location>
        <begin position="9"/>
        <end position="83"/>
    </location>
</feature>
<dbReference type="EMBL" id="DMBR01000249">
    <property type="protein sequence ID" value="HAE94526.1"/>
    <property type="molecule type" value="Genomic_DNA"/>
</dbReference>
<feature type="domain" description="Glycine transporter" evidence="8">
    <location>
        <begin position="93"/>
        <end position="166"/>
    </location>
</feature>
<evidence type="ECO:0000256" key="4">
    <source>
        <dbReference type="ARBA" id="ARBA00022692"/>
    </source>
</evidence>
<feature type="transmembrane region" description="Helical" evidence="7">
    <location>
        <begin position="60"/>
        <end position="81"/>
    </location>
</feature>
<evidence type="ECO:0000259" key="8">
    <source>
        <dbReference type="Pfam" id="PF03458"/>
    </source>
</evidence>
<feature type="transmembrane region" description="Helical" evidence="7">
    <location>
        <begin position="176"/>
        <end position="198"/>
    </location>
</feature>
<dbReference type="OrthoDB" id="9791874at2"/>
<evidence type="ECO:0000256" key="3">
    <source>
        <dbReference type="ARBA" id="ARBA00022475"/>
    </source>
</evidence>
<feature type="transmembrane region" description="Helical" evidence="7">
    <location>
        <begin position="33"/>
        <end position="54"/>
    </location>
</feature>
<dbReference type="RefSeq" id="WP_035551112.1">
    <property type="nucleotide sequence ID" value="NZ_AWFH01000012.1"/>
</dbReference>
<evidence type="ECO:0000313" key="9">
    <source>
        <dbReference type="EMBL" id="HAE94526.1"/>
    </source>
</evidence>
<keyword evidence="11" id="KW-1185">Reference proteome</keyword>
<dbReference type="PANTHER" id="PTHR30506:SF3">
    <property type="entry name" value="UPF0126 INNER MEMBRANE PROTEIN YADS-RELATED"/>
    <property type="match status" value="1"/>
</dbReference>
<gene>
    <name evidence="9" type="ORF">DCG65_08190</name>
    <name evidence="10" type="ORF">HY36_04550</name>
</gene>
<evidence type="ECO:0000313" key="12">
    <source>
        <dbReference type="Proteomes" id="UP000259173"/>
    </source>
</evidence>
<reference evidence="9 12" key="2">
    <citation type="journal article" date="2018" name="Nat. Biotechnol.">
        <title>A standardized bacterial taxonomy based on genome phylogeny substantially revises the tree of life.</title>
        <authorList>
            <person name="Parks D.H."/>
            <person name="Chuvochina M."/>
            <person name="Waite D.W."/>
            <person name="Rinke C."/>
            <person name="Skarshewski A."/>
            <person name="Chaumeil P.A."/>
            <person name="Hugenholtz P."/>
        </authorList>
    </citation>
    <scope>NUCLEOTIDE SEQUENCE [LARGE SCALE GENOMIC DNA]</scope>
    <source>
        <strain evidence="9">UBA8557</strain>
    </source>
</reference>
<dbReference type="PANTHER" id="PTHR30506">
    <property type="entry name" value="INNER MEMBRANE PROTEIN"/>
    <property type="match status" value="1"/>
</dbReference>
<comment type="caution">
    <text evidence="10">The sequence shown here is derived from an EMBL/GenBank/DDBJ whole genome shotgun (WGS) entry which is preliminary data.</text>
</comment>
<dbReference type="Pfam" id="PF03458">
    <property type="entry name" value="Gly_transporter"/>
    <property type="match status" value="2"/>
</dbReference>
<evidence type="ECO:0000256" key="2">
    <source>
        <dbReference type="ARBA" id="ARBA00008193"/>
    </source>
</evidence>
<comment type="subcellular location">
    <subcellularLocation>
        <location evidence="1">Cell membrane</location>
        <topology evidence="1">Multi-pass membrane protein</topology>
    </subcellularLocation>
</comment>
<proteinExistence type="inferred from homology"/>
<keyword evidence="6 7" id="KW-0472">Membrane</keyword>
<comment type="similarity">
    <text evidence="2">Belongs to the UPF0126 family.</text>
</comment>
<evidence type="ECO:0000256" key="7">
    <source>
        <dbReference type="SAM" id="Phobius"/>
    </source>
</evidence>
<dbReference type="eggNOG" id="COG2860">
    <property type="taxonomic scope" value="Bacteria"/>
</dbReference>
<feature type="transmembrane region" description="Helical" evidence="7">
    <location>
        <begin position="93"/>
        <end position="113"/>
    </location>
</feature>
<dbReference type="GeneID" id="92501772"/>